<sequence length="293" mass="33004">MASTEGVDVADGFDFKLYRYTPSLPAAIASVAVFAVLTVLHTWRLLRARAFYFSAFTIGGAFQTIGYCGRIWGHYDNLSIGGFVIQAILILVAPALYAASIYMILGRLIRTLRAEHLSLIPVNWVTRVFVTGDVVAFSLQAGGGGIQAGGTLDLYKIGEKIIIAGLLCQICIFGFFMVTVMLFHRRITLAPTRVTERGDVPWRRYLWVLYITIFLILVRSVFRVVEYLQGNDGYLISHEIYLYIFDMILMAAVMVIFLIWYVEQLSPKEKTNRPSSDESEGDVGLDRFAPQRW</sequence>
<feature type="transmembrane region" description="Helical" evidence="6">
    <location>
        <begin position="161"/>
        <end position="184"/>
    </location>
</feature>
<dbReference type="EMBL" id="JAPEUR010000189">
    <property type="protein sequence ID" value="KAJ4316061.1"/>
    <property type="molecule type" value="Genomic_DNA"/>
</dbReference>
<evidence type="ECO:0000313" key="8">
    <source>
        <dbReference type="Proteomes" id="UP001140502"/>
    </source>
</evidence>
<feature type="region of interest" description="Disordered" evidence="5">
    <location>
        <begin position="269"/>
        <end position="293"/>
    </location>
</feature>
<keyword evidence="8" id="KW-1185">Reference proteome</keyword>
<dbReference type="GO" id="GO:0016020">
    <property type="term" value="C:membrane"/>
    <property type="evidence" value="ECO:0007669"/>
    <property type="project" value="UniProtKB-SubCell"/>
</dbReference>
<feature type="transmembrane region" description="Helical" evidence="6">
    <location>
        <begin position="24"/>
        <end position="43"/>
    </location>
</feature>
<keyword evidence="4 6" id="KW-0472">Membrane</keyword>
<evidence type="ECO:0000256" key="6">
    <source>
        <dbReference type="SAM" id="Phobius"/>
    </source>
</evidence>
<gene>
    <name evidence="7" type="ORF">N0V84_008060</name>
</gene>
<comment type="subcellular location">
    <subcellularLocation>
        <location evidence="1">Membrane</location>
        <topology evidence="1">Multi-pass membrane protein</topology>
    </subcellularLocation>
</comment>
<protein>
    <submittedName>
        <fullName evidence="7">Uncharacterized protein</fullName>
    </submittedName>
</protein>
<evidence type="ECO:0000256" key="2">
    <source>
        <dbReference type="ARBA" id="ARBA00022692"/>
    </source>
</evidence>
<evidence type="ECO:0000256" key="4">
    <source>
        <dbReference type="ARBA" id="ARBA00023136"/>
    </source>
</evidence>
<feature type="transmembrane region" description="Helical" evidence="6">
    <location>
        <begin position="78"/>
        <end position="105"/>
    </location>
</feature>
<feature type="transmembrane region" description="Helical" evidence="6">
    <location>
        <begin position="117"/>
        <end position="141"/>
    </location>
</feature>
<keyword evidence="3 6" id="KW-1133">Transmembrane helix</keyword>
<keyword evidence="2 6" id="KW-0812">Transmembrane</keyword>
<dbReference type="PANTHER" id="PTHR31465">
    <property type="entry name" value="PROTEIN RTA1-RELATED"/>
    <property type="match status" value="1"/>
</dbReference>
<proteinExistence type="predicted"/>
<dbReference type="PANTHER" id="PTHR31465:SF1">
    <property type="entry name" value="PROTEIN RTA1-RELATED"/>
    <property type="match status" value="1"/>
</dbReference>
<accession>A0A9W9BMX6</accession>
<name>A0A9W9BMX6_9HYPO</name>
<evidence type="ECO:0000256" key="5">
    <source>
        <dbReference type="SAM" id="MobiDB-lite"/>
    </source>
</evidence>
<dbReference type="AlphaFoldDB" id="A0A9W9BMX6"/>
<feature type="transmembrane region" description="Helical" evidence="6">
    <location>
        <begin position="50"/>
        <end position="72"/>
    </location>
</feature>
<evidence type="ECO:0000313" key="7">
    <source>
        <dbReference type="EMBL" id="KAJ4316061.1"/>
    </source>
</evidence>
<evidence type="ECO:0000256" key="3">
    <source>
        <dbReference type="ARBA" id="ARBA00022989"/>
    </source>
</evidence>
<dbReference type="OrthoDB" id="3358017at2759"/>
<organism evidence="7 8">
    <name type="scientific">Fusarium piperis</name>
    <dbReference type="NCBI Taxonomy" id="1435070"/>
    <lineage>
        <taxon>Eukaryota</taxon>
        <taxon>Fungi</taxon>
        <taxon>Dikarya</taxon>
        <taxon>Ascomycota</taxon>
        <taxon>Pezizomycotina</taxon>
        <taxon>Sordariomycetes</taxon>
        <taxon>Hypocreomycetidae</taxon>
        <taxon>Hypocreales</taxon>
        <taxon>Nectriaceae</taxon>
        <taxon>Fusarium</taxon>
        <taxon>Fusarium solani species complex</taxon>
    </lineage>
</organism>
<reference evidence="7" key="1">
    <citation type="submission" date="2022-10" db="EMBL/GenBank/DDBJ databases">
        <title>Tapping the CABI collections for fungal endophytes: first genome assemblies for Collariella, Neodidymelliopsis, Ascochyta clinopodiicola, Didymella pomorum, Didymosphaeria variabile, Neocosmospora piperis and Neocucurbitaria cava.</title>
        <authorList>
            <person name="Hill R."/>
        </authorList>
    </citation>
    <scope>NUCLEOTIDE SEQUENCE</scope>
    <source>
        <strain evidence="7">IMI 366586</strain>
    </source>
</reference>
<dbReference type="Pfam" id="PF04479">
    <property type="entry name" value="RTA1"/>
    <property type="match status" value="1"/>
</dbReference>
<dbReference type="InterPro" id="IPR007568">
    <property type="entry name" value="RTA1"/>
</dbReference>
<evidence type="ECO:0000256" key="1">
    <source>
        <dbReference type="ARBA" id="ARBA00004141"/>
    </source>
</evidence>
<feature type="transmembrane region" description="Helical" evidence="6">
    <location>
        <begin position="240"/>
        <end position="262"/>
    </location>
</feature>
<feature type="transmembrane region" description="Helical" evidence="6">
    <location>
        <begin position="205"/>
        <end position="225"/>
    </location>
</feature>
<comment type="caution">
    <text evidence="7">The sequence shown here is derived from an EMBL/GenBank/DDBJ whole genome shotgun (WGS) entry which is preliminary data.</text>
</comment>
<dbReference type="Proteomes" id="UP001140502">
    <property type="component" value="Unassembled WGS sequence"/>
</dbReference>